<keyword evidence="3" id="KW-1185">Reference proteome</keyword>
<name>A0A5B7G153_PORTR</name>
<evidence type="ECO:0000256" key="1">
    <source>
        <dbReference type="SAM" id="MobiDB-lite"/>
    </source>
</evidence>
<gene>
    <name evidence="2" type="ORF">E2C01_045406</name>
</gene>
<proteinExistence type="predicted"/>
<sequence length="97" mass="10124">MGHTRAPSQFLEEASAKLVRNKLTSLHLVTNEAMSGSVTNQAMSGSVTNRQVTGSVNNEGMRCSVTNEGRNGSVINEGMSGSVTKSLCPSPALITVT</sequence>
<organism evidence="2 3">
    <name type="scientific">Portunus trituberculatus</name>
    <name type="common">Swimming crab</name>
    <name type="synonym">Neptunus trituberculatus</name>
    <dbReference type="NCBI Taxonomy" id="210409"/>
    <lineage>
        <taxon>Eukaryota</taxon>
        <taxon>Metazoa</taxon>
        <taxon>Ecdysozoa</taxon>
        <taxon>Arthropoda</taxon>
        <taxon>Crustacea</taxon>
        <taxon>Multicrustacea</taxon>
        <taxon>Malacostraca</taxon>
        <taxon>Eumalacostraca</taxon>
        <taxon>Eucarida</taxon>
        <taxon>Decapoda</taxon>
        <taxon>Pleocyemata</taxon>
        <taxon>Brachyura</taxon>
        <taxon>Eubrachyura</taxon>
        <taxon>Portunoidea</taxon>
        <taxon>Portunidae</taxon>
        <taxon>Portuninae</taxon>
        <taxon>Portunus</taxon>
    </lineage>
</organism>
<dbReference type="Proteomes" id="UP000324222">
    <property type="component" value="Unassembled WGS sequence"/>
</dbReference>
<protein>
    <submittedName>
        <fullName evidence="2">Uncharacterized protein</fullName>
    </submittedName>
</protein>
<comment type="caution">
    <text evidence="2">The sequence shown here is derived from an EMBL/GenBank/DDBJ whole genome shotgun (WGS) entry which is preliminary data.</text>
</comment>
<dbReference type="AlphaFoldDB" id="A0A5B7G153"/>
<feature type="region of interest" description="Disordered" evidence="1">
    <location>
        <begin position="40"/>
        <end position="81"/>
    </location>
</feature>
<evidence type="ECO:0000313" key="3">
    <source>
        <dbReference type="Proteomes" id="UP000324222"/>
    </source>
</evidence>
<reference evidence="2 3" key="1">
    <citation type="submission" date="2019-05" db="EMBL/GenBank/DDBJ databases">
        <title>Another draft genome of Portunus trituberculatus and its Hox gene families provides insights of decapod evolution.</title>
        <authorList>
            <person name="Jeong J.-H."/>
            <person name="Song I."/>
            <person name="Kim S."/>
            <person name="Choi T."/>
            <person name="Kim D."/>
            <person name="Ryu S."/>
            <person name="Kim W."/>
        </authorList>
    </citation>
    <scope>NUCLEOTIDE SEQUENCE [LARGE SCALE GENOMIC DNA]</scope>
    <source>
        <tissue evidence="2">Muscle</tissue>
    </source>
</reference>
<accession>A0A5B7G153</accession>
<dbReference type="EMBL" id="VSRR010010257">
    <property type="protein sequence ID" value="MPC51556.1"/>
    <property type="molecule type" value="Genomic_DNA"/>
</dbReference>
<evidence type="ECO:0000313" key="2">
    <source>
        <dbReference type="EMBL" id="MPC51556.1"/>
    </source>
</evidence>